<reference evidence="4" key="2">
    <citation type="journal article" date="2019" name="MicrobiologyOpen">
        <title>High-quality draft genome sequence of Gaiella occulta isolated from a 150 meter deep mineral water borehole and comparison with the genome sequences of other deep-branching lineages of the phylum Actinobacteria.</title>
        <authorList>
            <person name="Severino R."/>
            <person name="Froufe H.J.C."/>
            <person name="Barroso C."/>
            <person name="Albuquerque L."/>
            <person name="Lobo-da-Cunha A."/>
            <person name="da Costa M.S."/>
            <person name="Egas C."/>
        </authorList>
    </citation>
    <scope>NUCLEOTIDE SEQUENCE [LARGE SCALE GENOMIC DNA]</scope>
    <source>
        <strain evidence="4">F2-233</strain>
    </source>
</reference>
<organism evidence="3 4">
    <name type="scientific">Gaiella occulta</name>
    <dbReference type="NCBI Taxonomy" id="1002870"/>
    <lineage>
        <taxon>Bacteria</taxon>
        <taxon>Bacillati</taxon>
        <taxon>Actinomycetota</taxon>
        <taxon>Thermoleophilia</taxon>
        <taxon>Gaiellales</taxon>
        <taxon>Gaiellaceae</taxon>
        <taxon>Gaiella</taxon>
    </lineage>
</organism>
<name>A0A7M2YV82_9ACTN</name>
<keyword evidence="4" id="KW-1185">Reference proteome</keyword>
<dbReference type="GO" id="GO:0030435">
    <property type="term" value="P:sporulation resulting in formation of a cellular spore"/>
    <property type="evidence" value="ECO:0007669"/>
    <property type="project" value="InterPro"/>
</dbReference>
<dbReference type="RefSeq" id="WP_114796517.1">
    <property type="nucleotide sequence ID" value="NZ_QQZY01000005.1"/>
</dbReference>
<reference evidence="3 4" key="1">
    <citation type="submission" date="2018-07" db="EMBL/GenBank/DDBJ databases">
        <title>High-quality-draft genome sequence of Gaiella occulta.</title>
        <authorList>
            <person name="Severino R."/>
            <person name="Froufe H.J.C."/>
            <person name="Rainey F.A."/>
            <person name="Barroso C."/>
            <person name="Albuquerque L."/>
            <person name="Lobo-Da-Cunha A."/>
            <person name="Da Costa M.S."/>
            <person name="Egas C."/>
        </authorList>
    </citation>
    <scope>NUCLEOTIDE SEQUENCE [LARGE SCALE GENOMIC DNA]</scope>
    <source>
        <strain evidence="3 4">F2-233</strain>
    </source>
</reference>
<feature type="domain" description="Sporulation stage II protein D amidase enhancer LytB N-terminal" evidence="2">
    <location>
        <begin position="177"/>
        <end position="264"/>
    </location>
</feature>
<dbReference type="GO" id="GO:0030288">
    <property type="term" value="C:outer membrane-bounded periplasmic space"/>
    <property type="evidence" value="ECO:0007669"/>
    <property type="project" value="TreeGrafter"/>
</dbReference>
<evidence type="ECO:0000259" key="2">
    <source>
        <dbReference type="Pfam" id="PF08486"/>
    </source>
</evidence>
<comment type="caution">
    <text evidence="3">The sequence shown here is derived from an EMBL/GenBank/DDBJ whole genome shotgun (WGS) entry which is preliminary data.</text>
</comment>
<dbReference type="Pfam" id="PF08486">
    <property type="entry name" value="SpoIID"/>
    <property type="match status" value="1"/>
</dbReference>
<proteinExistence type="predicted"/>
<sequence length="465" mass="47739">MGHFVRHLILLLSVLALAAGASAATPPGDSAPAPAPALSSPVYVLTGGGYGHGVGLSQFGALAQANAGRSYRDILDFYYPGTTIATSPRSRVRVLLGAGLTTVTIGSSVPFAVRDATGARTPLPAGELTLAPDLALTIDGQPTVLPGPLAFLPGKGGPLTLGGNGYRGELRVSVVDGALQVIDAVGLDAYLFGVVPGEMPKEWPAAALQAQAVAARSYALANLVKNRPFDLYSDQRSQVYRGVAAESPSTTAAVKATRGEILTFDGKVATTLYSASSGGRTAASADVFGVPFAYLRTRDDPWDAESPYHRWPPRTYTSAALAKAFGLPSPVVDVEIVPTPSGRPASVTLVTRAGTRTLLKAADVRARLRLRSTAFRIGVLRITRPSGPVAPGAPVTVSGIARDVDGAVLEKLGATGAWLPTAKVAPAEDGAFQVTVRPTATATYRLTASGLPGPALTLTISDGAS</sequence>
<dbReference type="EMBL" id="QQZY01000005">
    <property type="protein sequence ID" value="RDI73986.1"/>
    <property type="molecule type" value="Genomic_DNA"/>
</dbReference>
<dbReference type="AlphaFoldDB" id="A0A7M2YV82"/>
<dbReference type="NCBIfam" id="TIGR02669">
    <property type="entry name" value="SpoIID_LytB"/>
    <property type="match status" value="1"/>
</dbReference>
<feature type="chain" id="PRO_5029545831" evidence="1">
    <location>
        <begin position="24"/>
        <end position="465"/>
    </location>
</feature>
<feature type="signal peptide" evidence="1">
    <location>
        <begin position="1"/>
        <end position="23"/>
    </location>
</feature>
<dbReference type="Proteomes" id="UP000254134">
    <property type="component" value="Unassembled WGS sequence"/>
</dbReference>
<dbReference type="InterPro" id="IPR051922">
    <property type="entry name" value="Bact_Sporulation_Assoc"/>
</dbReference>
<dbReference type="PANTHER" id="PTHR30032:SF4">
    <property type="entry name" value="AMIDASE ENHANCER"/>
    <property type="match status" value="1"/>
</dbReference>
<evidence type="ECO:0000313" key="4">
    <source>
        <dbReference type="Proteomes" id="UP000254134"/>
    </source>
</evidence>
<protein>
    <submittedName>
        <fullName evidence="3">SpoIID-LytB: SpoIID/LytB domain-containing protein</fullName>
    </submittedName>
</protein>
<accession>A0A7M2YV82</accession>
<keyword evidence="1" id="KW-0732">Signal</keyword>
<dbReference type="InterPro" id="IPR013693">
    <property type="entry name" value="SpoIID/LytB_N"/>
</dbReference>
<evidence type="ECO:0000313" key="3">
    <source>
        <dbReference type="EMBL" id="RDI73986.1"/>
    </source>
</evidence>
<evidence type="ECO:0000256" key="1">
    <source>
        <dbReference type="SAM" id="SignalP"/>
    </source>
</evidence>
<gene>
    <name evidence="3" type="ORF">Gocc_2083</name>
</gene>
<dbReference type="OrthoDB" id="9773852at2"/>
<dbReference type="PANTHER" id="PTHR30032">
    <property type="entry name" value="N-ACETYLMURAMOYL-L-ALANINE AMIDASE-RELATED"/>
    <property type="match status" value="1"/>
</dbReference>
<dbReference type="InterPro" id="IPR013486">
    <property type="entry name" value="SpoIID/LytB"/>
</dbReference>